<accession>A0A652YLW9</accession>
<dbReference type="AlphaFoldDB" id="A0A652YLW9"/>
<comment type="caution">
    <text evidence="1">The sequence shown here is derived from an EMBL/GenBank/DDBJ whole genome shotgun (WGS) entry which is preliminary data.</text>
</comment>
<proteinExistence type="predicted"/>
<evidence type="ECO:0000313" key="1">
    <source>
        <dbReference type="EMBL" id="TYQ02871.1"/>
    </source>
</evidence>
<sequence>MNRFNYCEPMKSSRIVTTAIALSFTFALLLPGSVAADPGKNLSIACGTPLTAGEVERIAYLSDVSTLHGEGLERLESAVERHHQITTILVSHHDWRGLFSIGLDAVEHEAVMPLQRDPAAFTNRSWSNSVSYELLRRYLTNIHAEFTGAPTDPAWSNYYLLTRQCDISPARVAMAGYNAHLTVDLAYTVATATTQPVDIPDFYKIVDSIATKGGSIVSDTKAEYGADLGPLWRFYFVGEGLDRLTGNSEPSQLLLRAADSGYNTITLTNGFALQNPYTKAGTEQEIDALWRTTDVALDALARLGGL</sequence>
<dbReference type="Pfam" id="PF19458">
    <property type="entry name" value="DUF5995"/>
    <property type="match status" value="1"/>
</dbReference>
<protein>
    <submittedName>
        <fullName evidence="1">Uncharacterized protein</fullName>
    </submittedName>
</protein>
<organism evidence="1">
    <name type="scientific">Nocardia globerula</name>
    <dbReference type="NCBI Taxonomy" id="1818"/>
    <lineage>
        <taxon>Bacteria</taxon>
        <taxon>Bacillati</taxon>
        <taxon>Actinomycetota</taxon>
        <taxon>Actinomycetes</taxon>
        <taxon>Mycobacteriales</taxon>
        <taxon>Nocardiaceae</taxon>
        <taxon>Nocardia</taxon>
    </lineage>
</organism>
<dbReference type="InterPro" id="IPR046037">
    <property type="entry name" value="DUF5995"/>
</dbReference>
<dbReference type="EMBL" id="VNIQ01000005">
    <property type="protein sequence ID" value="TYQ02871.1"/>
    <property type="molecule type" value="Genomic_DNA"/>
</dbReference>
<reference evidence="1" key="1">
    <citation type="submission" date="2019-07" db="EMBL/GenBank/DDBJ databases">
        <title>Genomic Encyclopedia of Type Strains, Phase IV (KMG-IV): sequencing the most valuable type-strain genomes for metagenomic binning, comparative biology and taxonomic classification.</title>
        <authorList>
            <person name="Goeker M."/>
        </authorList>
    </citation>
    <scope>NUCLEOTIDE SEQUENCE</scope>
    <source>
        <strain evidence="1">DSM 44596</strain>
    </source>
</reference>
<gene>
    <name evidence="1" type="ORF">FNL38_10520</name>
</gene>
<name>A0A652YLW9_NOCGL</name>